<evidence type="ECO:0000256" key="3">
    <source>
        <dbReference type="ARBA" id="ARBA00023157"/>
    </source>
</evidence>
<dbReference type="InterPro" id="IPR013783">
    <property type="entry name" value="Ig-like_fold"/>
</dbReference>
<keyword evidence="3" id="KW-1015">Disulfide bond</keyword>
<dbReference type="Gene3D" id="2.120.10.80">
    <property type="entry name" value="Kelch-type beta propeller"/>
    <property type="match status" value="1"/>
</dbReference>
<dbReference type="Pfam" id="PF16403">
    <property type="entry name" value="Bact_surface_Ig-like"/>
    <property type="match status" value="1"/>
</dbReference>
<gene>
    <name evidence="5" type="ORF">Q664_52270</name>
</gene>
<dbReference type="PROSITE" id="PS50825">
    <property type="entry name" value="HYR"/>
    <property type="match status" value="1"/>
</dbReference>
<sequence length="733" mass="74510">MGSGIRNGVLLALSVLWVAACGGESPLEAESASPAPVAPTAVSTRPQGVGSTNKVLILSSTVTSGINSVEAVAARSLGYTVDVVSSAAWAAKSSADFAGYRAIILGDATCSSSLSLINAAVSSRGTWGPVVDGNVLVMGTDPVFHGKDLVTRNAVRFAAAQEGKTGAYINLSCYYHDSAPGTPVRVLEPFGAFTVTGVGCYDDAHIVATHDALSGLTDGLLSNWVCSVHEAFDSYPEANFTPLVIARDPVYGARLPGSKDFADGSRGVPYILARGAVPVRCGDGVLQYPEECDTGASNGVPGTACSSVCRLHWCGDGTVDPGEQCDTGAANGTGACSASCRSVAVSRAPVAKCRELTLTADSTSCSATGSIDDGSYDPDGDLVGCTQSPSVFGQGETTTTLRCRDATGLESTCTAKVTVVDITAPSISCPENVLAECVDGGAEVDPGVASGADTCGPVTHSSSPGAGRFPVGSTTVTHTVADAYSNTATCTSRVTVADTQAPEVAVVGYDSMTVECGKPYVDPGAAAFDGCYGDLSHTVTVSGSVNIRVAGTYTLTYTAKDAAGNVGTATRTVTVVPGASGTCEDRHGGWILTGSMALPRMLHTATLLDDGRVLVAGGFNTTSELYDSVTKTWSATGNTLGAHRGHTATKLQDGRVLIAGGGVCPITSTTAELYVPALGKWKPAGALNTQRYHHTAVLLPNGKVLVAGGRTGEFDSGTLASAELYDPATNTWS</sequence>
<dbReference type="PROSITE" id="PS51257">
    <property type="entry name" value="PROKAR_LIPOPROTEIN"/>
    <property type="match status" value="1"/>
</dbReference>
<name>A0A084SE51_9BACT</name>
<dbReference type="SMART" id="SM00612">
    <property type="entry name" value="Kelch"/>
    <property type="match status" value="2"/>
</dbReference>
<dbReference type="Pfam" id="PF01344">
    <property type="entry name" value="Kelch_1"/>
    <property type="match status" value="1"/>
</dbReference>
<dbReference type="InterPro" id="IPR003410">
    <property type="entry name" value="HYR_dom"/>
</dbReference>
<dbReference type="InterPro" id="IPR015915">
    <property type="entry name" value="Kelch-typ_b-propeller"/>
</dbReference>
<reference evidence="5 6" key="1">
    <citation type="submission" date="2014-07" db="EMBL/GenBank/DDBJ databases">
        <title>Draft Genome Sequence of Gephyronic Acid Producer, Cystobacter violaceus Strain Cb vi76.</title>
        <authorList>
            <person name="Stevens D.C."/>
            <person name="Young J."/>
            <person name="Carmichael R."/>
            <person name="Tan J."/>
            <person name="Taylor R.E."/>
        </authorList>
    </citation>
    <scope>NUCLEOTIDE SEQUENCE [LARGE SCALE GENOMIC DNA]</scope>
    <source>
        <strain evidence="5 6">Cb vi76</strain>
    </source>
</reference>
<evidence type="ECO:0000256" key="2">
    <source>
        <dbReference type="ARBA" id="ARBA00022737"/>
    </source>
</evidence>
<dbReference type="SUPFAM" id="SSF117281">
    <property type="entry name" value="Kelch motif"/>
    <property type="match status" value="1"/>
</dbReference>
<comment type="caution">
    <text evidence="5">The sequence shown here is derived from an EMBL/GenBank/DDBJ whole genome shotgun (WGS) entry which is preliminary data.</text>
</comment>
<dbReference type="Proteomes" id="UP000028547">
    <property type="component" value="Unassembled WGS sequence"/>
</dbReference>
<evidence type="ECO:0000256" key="1">
    <source>
        <dbReference type="ARBA" id="ARBA00022729"/>
    </source>
</evidence>
<dbReference type="AlphaFoldDB" id="A0A084SE51"/>
<dbReference type="Gene3D" id="2.60.40.10">
    <property type="entry name" value="Immunoglobulins"/>
    <property type="match status" value="1"/>
</dbReference>
<proteinExistence type="predicted"/>
<keyword evidence="1" id="KW-0732">Signal</keyword>
<dbReference type="InterPro" id="IPR011936">
    <property type="entry name" value="Myxo_disulph_rpt"/>
</dbReference>
<dbReference type="NCBIfam" id="TIGR02232">
    <property type="entry name" value="myxo_disulf_rpt"/>
    <property type="match status" value="1"/>
</dbReference>
<accession>A0A084SE51</accession>
<dbReference type="InterPro" id="IPR006652">
    <property type="entry name" value="Kelch_1"/>
</dbReference>
<dbReference type="RefSeq" id="WP_043414698.1">
    <property type="nucleotide sequence ID" value="NZ_JPMI01000425.1"/>
</dbReference>
<keyword evidence="2" id="KW-0677">Repeat</keyword>
<feature type="non-terminal residue" evidence="5">
    <location>
        <position position="733"/>
    </location>
</feature>
<protein>
    <recommendedName>
        <fullName evidence="4">HYR domain-containing protein</fullName>
    </recommendedName>
</protein>
<dbReference type="InterPro" id="IPR032179">
    <property type="entry name" value="Cry22Aa_Ig-like"/>
</dbReference>
<dbReference type="Gene3D" id="2.130.10.80">
    <property type="entry name" value="Galactose oxidase/kelch, beta-propeller"/>
    <property type="match status" value="1"/>
</dbReference>
<dbReference type="InterPro" id="IPR037293">
    <property type="entry name" value="Gal_Oxidase_central_sf"/>
</dbReference>
<evidence type="ECO:0000259" key="4">
    <source>
        <dbReference type="PROSITE" id="PS50825"/>
    </source>
</evidence>
<dbReference type="PANTHER" id="PTHR24273">
    <property type="entry name" value="FI04643P-RELATED"/>
    <property type="match status" value="1"/>
</dbReference>
<evidence type="ECO:0000313" key="5">
    <source>
        <dbReference type="EMBL" id="KFA86736.1"/>
    </source>
</evidence>
<organism evidence="5 6">
    <name type="scientific">Archangium violaceum Cb vi76</name>
    <dbReference type="NCBI Taxonomy" id="1406225"/>
    <lineage>
        <taxon>Bacteria</taxon>
        <taxon>Pseudomonadati</taxon>
        <taxon>Myxococcota</taxon>
        <taxon>Myxococcia</taxon>
        <taxon>Myxococcales</taxon>
        <taxon>Cystobacterineae</taxon>
        <taxon>Archangiaceae</taxon>
        <taxon>Archangium</taxon>
    </lineage>
</organism>
<dbReference type="EMBL" id="JPMI01000425">
    <property type="protein sequence ID" value="KFA86736.1"/>
    <property type="molecule type" value="Genomic_DNA"/>
</dbReference>
<dbReference type="Pfam" id="PF02494">
    <property type="entry name" value="HYR"/>
    <property type="match status" value="1"/>
</dbReference>
<feature type="domain" description="HYR" evidence="4">
    <location>
        <begin position="420"/>
        <end position="498"/>
    </location>
</feature>
<dbReference type="PANTHER" id="PTHR24273:SF32">
    <property type="entry name" value="HYALIN"/>
    <property type="match status" value="1"/>
</dbReference>
<evidence type="ECO:0000313" key="6">
    <source>
        <dbReference type="Proteomes" id="UP000028547"/>
    </source>
</evidence>